<dbReference type="InterPro" id="IPR042099">
    <property type="entry name" value="ANL_N_sf"/>
</dbReference>
<gene>
    <name evidence="3" type="ORF">KDL28_18465</name>
</gene>
<keyword evidence="4" id="KW-1185">Reference proteome</keyword>
<feature type="domain" description="AMP-dependent synthetase/ligase" evidence="1">
    <location>
        <begin position="35"/>
        <end position="401"/>
    </location>
</feature>
<name>A0ABT1A284_9PSEU</name>
<dbReference type="PANTHER" id="PTHR43767:SF1">
    <property type="entry name" value="NONRIBOSOMAL PEPTIDE SYNTHASE PES1 (EUROFUNG)-RELATED"/>
    <property type="match status" value="1"/>
</dbReference>
<evidence type="ECO:0000259" key="2">
    <source>
        <dbReference type="Pfam" id="PF13193"/>
    </source>
</evidence>
<dbReference type="Gene3D" id="3.30.300.30">
    <property type="match status" value="1"/>
</dbReference>
<dbReference type="Proteomes" id="UP001165283">
    <property type="component" value="Unassembled WGS sequence"/>
</dbReference>
<dbReference type="Gene3D" id="3.40.50.12780">
    <property type="entry name" value="N-terminal domain of ligase-like"/>
    <property type="match status" value="1"/>
</dbReference>
<dbReference type="InterPro" id="IPR025110">
    <property type="entry name" value="AMP-bd_C"/>
</dbReference>
<proteinExistence type="predicted"/>
<dbReference type="PANTHER" id="PTHR43767">
    <property type="entry name" value="LONG-CHAIN-FATTY-ACID--COA LIGASE"/>
    <property type="match status" value="1"/>
</dbReference>
<feature type="domain" description="AMP-binding enzyme C-terminal" evidence="2">
    <location>
        <begin position="452"/>
        <end position="529"/>
    </location>
</feature>
<reference evidence="3" key="1">
    <citation type="submission" date="2021-04" db="EMBL/GenBank/DDBJ databases">
        <title>Pseudonocardia sp. nov., isolated from sandy soil of mangrove forest.</title>
        <authorList>
            <person name="Zan Z."/>
            <person name="Huang R."/>
            <person name="Liu W."/>
        </authorList>
    </citation>
    <scope>NUCLEOTIDE SEQUENCE</scope>
    <source>
        <strain evidence="3">S2-4</strain>
    </source>
</reference>
<evidence type="ECO:0000313" key="4">
    <source>
        <dbReference type="Proteomes" id="UP001165283"/>
    </source>
</evidence>
<organism evidence="3 4">
    <name type="scientific">Pseudonocardia humida</name>
    <dbReference type="NCBI Taxonomy" id="2800819"/>
    <lineage>
        <taxon>Bacteria</taxon>
        <taxon>Bacillati</taxon>
        <taxon>Actinomycetota</taxon>
        <taxon>Actinomycetes</taxon>
        <taxon>Pseudonocardiales</taxon>
        <taxon>Pseudonocardiaceae</taxon>
        <taxon>Pseudonocardia</taxon>
    </lineage>
</organism>
<sequence length="546" mass="57869">MSRLPAGAFTPWPDEAVRRYVAEGYWGERSLGELLREWAARSPGATAVVADDRRLSYAELDREADAVARGFAAGGVAPGDRVLVQLPNCAEFVTVLFGLLRCAAVPVLVLPAHRRSEVEHLARLSEAVGCVVPDRFQGFDHRALAEQVRAAVPGFDLVVVVGDPGGATPYTDLVGATAATDPLPVPDAAEVALLLVSGGTTGAPKLIPRTHRDYAYNALAAARVCGFTAADAFLVCLPAGHNFPLCCPGILGTLAVGGTVVLTRTPTPDAVFPLLEREPVTVTALVPPLVRLWADAAGDWSGRARSALRLLLVGGARLDPSLADRVGADLGCALIQGIGMAEGLLAYTRPDDPPELVRATQGRPISPADEVRVVGPDGTDVAPGATGELWTRGPYTLRGYYRAPEHNARAFTPDGFYRTGDLVRVLPSGHLVVEGRIKDVINRGGENVSAAELEEHLLDHPDVVDVAVVGLPDDVLGEVVCAVLVLAEGAPEPRSKDVTRFLGRRGLARFKLPDRVVCQRALPLTAVGKPDKRALVDRYARAAVRR</sequence>
<dbReference type="Pfam" id="PF00501">
    <property type="entry name" value="AMP-binding"/>
    <property type="match status" value="1"/>
</dbReference>
<protein>
    <submittedName>
        <fullName evidence="3">AMP-binding protein</fullName>
    </submittedName>
</protein>
<dbReference type="Pfam" id="PF13193">
    <property type="entry name" value="AMP-binding_C"/>
    <property type="match status" value="1"/>
</dbReference>
<comment type="caution">
    <text evidence="3">The sequence shown here is derived from an EMBL/GenBank/DDBJ whole genome shotgun (WGS) entry which is preliminary data.</text>
</comment>
<accession>A0ABT1A284</accession>
<dbReference type="EMBL" id="JAGSOV010000039">
    <property type="protein sequence ID" value="MCO1657048.1"/>
    <property type="molecule type" value="Genomic_DNA"/>
</dbReference>
<dbReference type="InterPro" id="IPR050237">
    <property type="entry name" value="ATP-dep_AMP-bd_enzyme"/>
</dbReference>
<dbReference type="InterPro" id="IPR000873">
    <property type="entry name" value="AMP-dep_synth/lig_dom"/>
</dbReference>
<evidence type="ECO:0000259" key="1">
    <source>
        <dbReference type="Pfam" id="PF00501"/>
    </source>
</evidence>
<dbReference type="InterPro" id="IPR045851">
    <property type="entry name" value="AMP-bd_C_sf"/>
</dbReference>
<dbReference type="SUPFAM" id="SSF56801">
    <property type="entry name" value="Acetyl-CoA synthetase-like"/>
    <property type="match status" value="1"/>
</dbReference>
<evidence type="ECO:0000313" key="3">
    <source>
        <dbReference type="EMBL" id="MCO1657048.1"/>
    </source>
</evidence>